<reference evidence="4" key="1">
    <citation type="submission" date="2023-01" db="EMBL/GenBank/DDBJ databases">
        <title>The diversity of Class Acidimicrobiia in South China Sea sediment environments and the proposal of Iamia marina sp. nov., a novel species of the genus Iamia.</title>
        <authorList>
            <person name="He Y."/>
            <person name="Tian X."/>
        </authorList>
    </citation>
    <scope>NUCLEOTIDE SEQUENCE</scope>
    <source>
        <strain evidence="4">DSM 19957</strain>
    </source>
</reference>
<feature type="domain" description="YdbS-like PH" evidence="3">
    <location>
        <begin position="378"/>
        <end position="457"/>
    </location>
</feature>
<evidence type="ECO:0000313" key="5">
    <source>
        <dbReference type="Proteomes" id="UP001216390"/>
    </source>
</evidence>
<dbReference type="Pfam" id="PF03703">
    <property type="entry name" value="bPH_2"/>
    <property type="match status" value="3"/>
</dbReference>
<dbReference type="AlphaFoldDB" id="A0AAE9Y7Z0"/>
<feature type="compositionally biased region" description="Pro residues" evidence="1">
    <location>
        <begin position="8"/>
        <end position="52"/>
    </location>
</feature>
<feature type="domain" description="YdbS-like PH" evidence="3">
    <location>
        <begin position="168"/>
        <end position="248"/>
    </location>
</feature>
<dbReference type="PANTHER" id="PTHR34473:SF2">
    <property type="entry name" value="UPF0699 TRANSMEMBRANE PROTEIN YDBT"/>
    <property type="match status" value="1"/>
</dbReference>
<dbReference type="RefSeq" id="WP_272738206.1">
    <property type="nucleotide sequence ID" value="NZ_CP116942.1"/>
</dbReference>
<keyword evidence="2" id="KW-0472">Membrane</keyword>
<dbReference type="KEGG" id="ima:PO878_08110"/>
<keyword evidence="2" id="KW-0812">Transmembrane</keyword>
<evidence type="ECO:0000313" key="4">
    <source>
        <dbReference type="EMBL" id="WCO68690.1"/>
    </source>
</evidence>
<keyword evidence="2" id="KW-1133">Transmembrane helix</keyword>
<evidence type="ECO:0000259" key="3">
    <source>
        <dbReference type="Pfam" id="PF03703"/>
    </source>
</evidence>
<feature type="transmembrane region" description="Helical" evidence="2">
    <location>
        <begin position="301"/>
        <end position="325"/>
    </location>
</feature>
<name>A0AAE9Y7Z0_9ACTN</name>
<feature type="region of interest" description="Disordered" evidence="1">
    <location>
        <begin position="1"/>
        <end position="120"/>
    </location>
</feature>
<dbReference type="PANTHER" id="PTHR34473">
    <property type="entry name" value="UPF0699 TRANSMEMBRANE PROTEIN YDBS"/>
    <property type="match status" value="1"/>
</dbReference>
<accession>A0AAE9Y7Z0</accession>
<keyword evidence="5" id="KW-1185">Reference proteome</keyword>
<evidence type="ECO:0000256" key="2">
    <source>
        <dbReference type="SAM" id="Phobius"/>
    </source>
</evidence>
<protein>
    <submittedName>
        <fullName evidence="4">PH domain-containing protein</fullName>
    </submittedName>
</protein>
<gene>
    <name evidence="4" type="ORF">PO878_08110</name>
</gene>
<sequence>MASDRPPEGPPPAWPDPEHPGTPPAPPPAWPPPDPAGHGPPPAPPPAWPPDPADGAAPVAPPSSWPAGVGPQGPPSAWPAPPTAPPAPAAPPTAPPAPPEAGWDPWTPSPGGPLPGGGGPLRLHPAAPLAELAGSAVILLLISRGRPAGLAFAVLLLLVVGAFRYLAWSRFTYAIEGDSLVTEGGILNRTRREVPLDRIQQVDLQRKLRHQVLGLAVVRVDTAGSGSEPEVTLDAVSVAEAERLRATLTHRDAPAGDPAPPTAGPHPAGPGTTPTPGPVGPPAGPAHEPEREVLVIDHRRLALAGMTGSKLAVVFAVAAAAVGLLDDLPRTLRDRATDPLTDSTGTALLVVGVLALLALPLALVFAAVAGVLADGGYRLTRRGDMLHLQRGLLDQRQANLAVHRVQVVRIQQSWLRRALGFVSVTLQSAGGSRQVEDQDARIRVPILREEDLDALLAEVLPAAPGLPALHPAPPAARRRAWVRRLVPAVVLAAVAALLLPSWGLLALVLVPIAAATGELAYRGLGWATIDDHVVARRGALQRETALVPVAKVQSTRLVSSPLQRRVGLASLHVDVAGRGRTPLLHDAAADDMARLHRTTAEAGAARRDERAVRRRVAAAALGGRA</sequence>
<feature type="region of interest" description="Disordered" evidence="1">
    <location>
        <begin position="250"/>
        <end position="287"/>
    </location>
</feature>
<feature type="transmembrane region" description="Helical" evidence="2">
    <location>
        <begin position="485"/>
        <end position="510"/>
    </location>
</feature>
<feature type="transmembrane region" description="Helical" evidence="2">
    <location>
        <begin position="148"/>
        <end position="167"/>
    </location>
</feature>
<feature type="domain" description="YdbS-like PH" evidence="3">
    <location>
        <begin position="521"/>
        <end position="595"/>
    </location>
</feature>
<feature type="transmembrane region" description="Helical" evidence="2">
    <location>
        <begin position="345"/>
        <end position="372"/>
    </location>
</feature>
<dbReference type="PRINTS" id="PR01217">
    <property type="entry name" value="PRICHEXTENSN"/>
</dbReference>
<dbReference type="EMBL" id="CP116942">
    <property type="protein sequence ID" value="WCO68690.1"/>
    <property type="molecule type" value="Genomic_DNA"/>
</dbReference>
<dbReference type="InterPro" id="IPR005182">
    <property type="entry name" value="YdbS-like_PH"/>
</dbReference>
<feature type="compositionally biased region" description="Pro residues" evidence="1">
    <location>
        <begin position="72"/>
        <end position="99"/>
    </location>
</feature>
<organism evidence="4 5">
    <name type="scientific">Iamia majanohamensis</name>
    <dbReference type="NCBI Taxonomy" id="467976"/>
    <lineage>
        <taxon>Bacteria</taxon>
        <taxon>Bacillati</taxon>
        <taxon>Actinomycetota</taxon>
        <taxon>Acidimicrobiia</taxon>
        <taxon>Acidimicrobiales</taxon>
        <taxon>Iamiaceae</taxon>
        <taxon>Iamia</taxon>
    </lineage>
</organism>
<proteinExistence type="predicted"/>
<dbReference type="Proteomes" id="UP001216390">
    <property type="component" value="Chromosome"/>
</dbReference>
<feature type="compositionally biased region" description="Pro residues" evidence="1">
    <location>
        <begin position="257"/>
        <end position="284"/>
    </location>
</feature>
<evidence type="ECO:0000256" key="1">
    <source>
        <dbReference type="SAM" id="MobiDB-lite"/>
    </source>
</evidence>